<dbReference type="RefSeq" id="WP_263739128.1">
    <property type="nucleotide sequence ID" value="NZ_JAOWKZ010000002.1"/>
</dbReference>
<accession>A0ABT2ZLL8</accession>
<proteinExistence type="predicted"/>
<evidence type="ECO:0000256" key="1">
    <source>
        <dbReference type="SAM" id="SignalP"/>
    </source>
</evidence>
<dbReference type="EMBL" id="JAOWKZ010000002">
    <property type="protein sequence ID" value="MCV2871923.1"/>
    <property type="molecule type" value="Genomic_DNA"/>
</dbReference>
<keyword evidence="3" id="KW-1185">Reference proteome</keyword>
<gene>
    <name evidence="2" type="ORF">OEZ71_06400</name>
</gene>
<dbReference type="InterPro" id="IPR032347">
    <property type="entry name" value="DUF4864"/>
</dbReference>
<organism evidence="2 3">
    <name type="scientific">Albidovulum litorale</name>
    <dbReference type="NCBI Taxonomy" id="2984134"/>
    <lineage>
        <taxon>Bacteria</taxon>
        <taxon>Pseudomonadati</taxon>
        <taxon>Pseudomonadota</taxon>
        <taxon>Alphaproteobacteria</taxon>
        <taxon>Rhodobacterales</taxon>
        <taxon>Paracoccaceae</taxon>
        <taxon>Albidovulum</taxon>
    </lineage>
</organism>
<dbReference type="Pfam" id="PF16156">
    <property type="entry name" value="DUF4864"/>
    <property type="match status" value="1"/>
</dbReference>
<protein>
    <submittedName>
        <fullName evidence="2">DUF4864 domain-containing protein</fullName>
    </submittedName>
</protein>
<keyword evidence="1" id="KW-0732">Signal</keyword>
<feature type="signal peptide" evidence="1">
    <location>
        <begin position="1"/>
        <end position="25"/>
    </location>
</feature>
<reference evidence="2 3" key="1">
    <citation type="submission" date="2022-10" db="EMBL/GenBank/DDBJ databases">
        <title>Defluviimonas sp. nov., isolated from ocean surface sediments.</title>
        <authorList>
            <person name="He W."/>
            <person name="Wang L."/>
            <person name="Zhang D.-F."/>
        </authorList>
    </citation>
    <scope>NUCLEOTIDE SEQUENCE [LARGE SCALE GENOMIC DNA]</scope>
    <source>
        <strain evidence="2 3">WL0050</strain>
    </source>
</reference>
<feature type="chain" id="PRO_5047175901" evidence="1">
    <location>
        <begin position="26"/>
        <end position="139"/>
    </location>
</feature>
<dbReference type="Proteomes" id="UP001652564">
    <property type="component" value="Unassembled WGS sequence"/>
</dbReference>
<name>A0ABT2ZLL8_9RHOB</name>
<evidence type="ECO:0000313" key="2">
    <source>
        <dbReference type="EMBL" id="MCV2871923.1"/>
    </source>
</evidence>
<evidence type="ECO:0000313" key="3">
    <source>
        <dbReference type="Proteomes" id="UP001652564"/>
    </source>
</evidence>
<sequence>MPRTILAFVLIAGGALVGNSGVALADDKSDIQTVIGRQIEAFAADDLSAAFDFASPMIQGIFRDPETFGRMVETGYPMIWRPDAVRYLDLHEENGHVLQRMGFRDASGQFHLFDYEMIAGPDGWRINGVYPVPPADVGV</sequence>
<comment type="caution">
    <text evidence="2">The sequence shown here is derived from an EMBL/GenBank/DDBJ whole genome shotgun (WGS) entry which is preliminary data.</text>
</comment>